<evidence type="ECO:0000313" key="3">
    <source>
        <dbReference type="Proteomes" id="UP000483286"/>
    </source>
</evidence>
<dbReference type="EMBL" id="WQLB01000018">
    <property type="protein sequence ID" value="MVN87733.1"/>
    <property type="molecule type" value="Genomic_DNA"/>
</dbReference>
<comment type="caution">
    <text evidence="2">The sequence shown here is derived from an EMBL/GenBank/DDBJ whole genome shotgun (WGS) entry which is preliminary data.</text>
</comment>
<gene>
    <name evidence="2" type="ORF">GO986_13285</name>
</gene>
<name>A0A7C9HSL9_9DEIO</name>
<keyword evidence="1" id="KW-0732">Signal</keyword>
<dbReference type="AlphaFoldDB" id="A0A7C9HSL9"/>
<reference evidence="2 3" key="1">
    <citation type="submission" date="2019-12" db="EMBL/GenBank/DDBJ databases">
        <title>Deinococcus sp. HMF7620 Genome sequencing and assembly.</title>
        <authorList>
            <person name="Kang H."/>
            <person name="Kim H."/>
            <person name="Joh K."/>
        </authorList>
    </citation>
    <scope>NUCLEOTIDE SEQUENCE [LARGE SCALE GENOMIC DNA]</scope>
    <source>
        <strain evidence="2 3">HMF7620</strain>
    </source>
</reference>
<proteinExistence type="predicted"/>
<feature type="chain" id="PRO_5028815766" description="Spore coat protein U domain-containing protein" evidence="1">
    <location>
        <begin position="19"/>
        <end position="174"/>
    </location>
</feature>
<evidence type="ECO:0008006" key="4">
    <source>
        <dbReference type="Google" id="ProtNLM"/>
    </source>
</evidence>
<protein>
    <recommendedName>
        <fullName evidence="4">Spore coat protein U domain-containing protein</fullName>
    </recommendedName>
</protein>
<feature type="signal peptide" evidence="1">
    <location>
        <begin position="1"/>
        <end position="18"/>
    </location>
</feature>
<organism evidence="2 3">
    <name type="scientific">Deinococcus arboris</name>
    <dbReference type="NCBI Taxonomy" id="2682977"/>
    <lineage>
        <taxon>Bacteria</taxon>
        <taxon>Thermotogati</taxon>
        <taxon>Deinococcota</taxon>
        <taxon>Deinococci</taxon>
        <taxon>Deinococcales</taxon>
        <taxon>Deinococcaceae</taxon>
        <taxon>Deinococcus</taxon>
    </lineage>
</organism>
<evidence type="ECO:0000256" key="1">
    <source>
        <dbReference type="SAM" id="SignalP"/>
    </source>
</evidence>
<accession>A0A7C9HSL9</accession>
<dbReference type="Proteomes" id="UP000483286">
    <property type="component" value="Unassembled WGS sequence"/>
</dbReference>
<evidence type="ECO:0000313" key="2">
    <source>
        <dbReference type="EMBL" id="MVN87733.1"/>
    </source>
</evidence>
<sequence length="174" mass="18628">MRNIALLALTAVLGTASAVTTNTQTTPLKLKVDNVCVTAYSGFDGASRNYTWGTLDLGKINAVSSVTSSAQVLAVDCNYKTALTVIQPTSITLTNENGDTFSINNDVWSLSNPLSVQFREAGSYTPNWGYGPYQYYAWSADFKLGGPGTGYGSAWSIPGGSYTGNLEVKFEYNE</sequence>
<keyword evidence="3" id="KW-1185">Reference proteome</keyword>
<dbReference type="RefSeq" id="WP_157459787.1">
    <property type="nucleotide sequence ID" value="NZ_WQLB01000018.1"/>
</dbReference>